<evidence type="ECO:0000259" key="12">
    <source>
        <dbReference type="PROSITE" id="PS50893"/>
    </source>
</evidence>
<dbReference type="CDD" id="cd03263">
    <property type="entry name" value="ABC_subfamily_A"/>
    <property type="match status" value="1"/>
</dbReference>
<dbReference type="Pfam" id="PF00005">
    <property type="entry name" value="ABC_tran"/>
    <property type="match status" value="1"/>
</dbReference>
<keyword evidence="9 11" id="KW-0472">Membrane</keyword>
<feature type="compositionally biased region" description="Low complexity" evidence="10">
    <location>
        <begin position="42"/>
        <end position="51"/>
    </location>
</feature>
<dbReference type="Gene3D" id="3.40.50.300">
    <property type="entry name" value="P-loop containing nucleotide triphosphate hydrolases"/>
    <property type="match status" value="1"/>
</dbReference>
<name>A0A7S1C644_9STRA</name>
<accession>A0A7S1C644</accession>
<organism evidence="13">
    <name type="scientific">Bicosoecida sp. CB-2014</name>
    <dbReference type="NCBI Taxonomy" id="1486930"/>
    <lineage>
        <taxon>Eukaryota</taxon>
        <taxon>Sar</taxon>
        <taxon>Stramenopiles</taxon>
        <taxon>Bigyra</taxon>
        <taxon>Opalozoa</taxon>
        <taxon>Bicosoecida</taxon>
    </lineage>
</organism>
<dbReference type="EMBL" id="HBFS01003498">
    <property type="protein sequence ID" value="CAD8909229.1"/>
    <property type="molecule type" value="Transcribed_RNA"/>
</dbReference>
<feature type="transmembrane region" description="Helical" evidence="11">
    <location>
        <begin position="630"/>
        <end position="651"/>
    </location>
</feature>
<dbReference type="InterPro" id="IPR003439">
    <property type="entry name" value="ABC_transporter-like_ATP-bd"/>
</dbReference>
<evidence type="ECO:0000313" key="13">
    <source>
        <dbReference type="EMBL" id="CAD8909229.1"/>
    </source>
</evidence>
<evidence type="ECO:0000256" key="4">
    <source>
        <dbReference type="ARBA" id="ARBA00022692"/>
    </source>
</evidence>
<feature type="transmembrane region" description="Helical" evidence="11">
    <location>
        <begin position="534"/>
        <end position="559"/>
    </location>
</feature>
<keyword evidence="4 11" id="KW-0812">Transmembrane</keyword>
<dbReference type="PANTHER" id="PTHR19229">
    <property type="entry name" value="ATP-BINDING CASSETTE TRANSPORTER SUBFAMILY A ABCA"/>
    <property type="match status" value="1"/>
</dbReference>
<sequence>MAPDLICGTCATLEPHEIAAMREGDGGSEAKGSGEDVGAGGADDAATAAATPPVRVETGTLGEPETATDGTAKPAGAAHGPPHGASEMRTVSEATDVKGGSGHADARPVSPFTQAAAVFLMRGTLRMKQRKTTACQAIVMLLGVLITWAVTPPPAARGDLCPGGYLKGHDANFNNFNFLPCNGSDFAAYMVGPGSIDPSSGNPKAQWTSLRNQLCTKFDPQGGCSSPDAYKNLANWPEVSAFSTSEGNIFYDTIGPPVQVSYVDAPDGVPLSQYDILEMGVGVLNLTGQVEFQRFAQGTDFDADVFAAQEAVQANQADLSSTACKYYTDNNARTGYLFPTGMAAWKWMRARFPDTAITITDSDPDKLSLRYKVLTYAASGYDQLYSASTVYYIVNNSQTASGAPPVALNDDQPVPSNEQCWTIEPQSQAANNQFNNQPQFPVAVTLNAMHTGLLRTVAGPGATGDRAIHVQMTEWPTFVFVPEVQQIELGFQAFLFPLFTMFLLPAFVSQIVAEKEGNLFMFMRVQGMRTSAYWMGLYAYQFVVSVVAFAYFVALGLLFSLSTFEHVGLGVFAMVLLCWAHAQTGLVFFMAAVMNRGRVATVLCYMTIILVAVVSSVMQEVWTKQEWPSVLLWITPFGYARASVLMLEFGGDTIFAGSELSRALIYCFITGTGCLLLGCYLHAVIPGPNGAYASLMSPFTELAALLCPGSVERRLRARSQRRGLELSGERPTTATPLLGGEAGVGVRLSGGRSKSSGGYDGLAEVALLGDEEDEDVVAERRRMIAGGSEASAVAIRGLRKVFPPVGNRRAPKVAVQDLFLGMNYGETFGLLGPNGAGKSTTISMLSGSLKPTSGQAMVAGFDVATQMDLVYTQLGVVPQFDAPIEDLDVVDHLFFYGRLKGVPRRRLVAAVQRTAEQVQLDGDSFRTAADQLSGGQLRRLSIASALIGDPRLVVLDEPTTGLDPESRREVWKIIQSERSRGKAVLVTTHSMEEADTLANRIGIIAFGQLRCVGSQLRLKNRFGKGYRLSLALAGRDDITFQRAVDFVHSHVSADARLSTRVNANIAFSLPREGIDVPSIFETFQNRKAEAGVVEFGISQTSLEDVFVRVVKASEAQHEAEQVHAE</sequence>
<evidence type="ECO:0000256" key="8">
    <source>
        <dbReference type="ARBA" id="ARBA00022989"/>
    </source>
</evidence>
<evidence type="ECO:0000256" key="6">
    <source>
        <dbReference type="ARBA" id="ARBA00022741"/>
    </source>
</evidence>
<dbReference type="GO" id="GO:0016887">
    <property type="term" value="F:ATP hydrolysis activity"/>
    <property type="evidence" value="ECO:0007669"/>
    <property type="project" value="InterPro"/>
</dbReference>
<evidence type="ECO:0000256" key="5">
    <source>
        <dbReference type="ARBA" id="ARBA00022737"/>
    </source>
</evidence>
<dbReference type="PANTHER" id="PTHR19229:SF36">
    <property type="entry name" value="ATP-BINDING CASSETTE SUB-FAMILY A MEMBER 2"/>
    <property type="match status" value="1"/>
</dbReference>
<dbReference type="InterPro" id="IPR017871">
    <property type="entry name" value="ABC_transporter-like_CS"/>
</dbReference>
<dbReference type="SUPFAM" id="SSF52540">
    <property type="entry name" value="P-loop containing nucleoside triphosphate hydrolases"/>
    <property type="match status" value="1"/>
</dbReference>
<dbReference type="AlphaFoldDB" id="A0A7S1C644"/>
<dbReference type="GO" id="GO:0016020">
    <property type="term" value="C:membrane"/>
    <property type="evidence" value="ECO:0007669"/>
    <property type="project" value="UniProtKB-SubCell"/>
</dbReference>
<keyword evidence="6" id="KW-0547">Nucleotide-binding</keyword>
<keyword evidence="8 11" id="KW-1133">Transmembrane helix</keyword>
<dbReference type="GO" id="GO:0005524">
    <property type="term" value="F:ATP binding"/>
    <property type="evidence" value="ECO:0007669"/>
    <property type="project" value="UniProtKB-KW"/>
</dbReference>
<comment type="similarity">
    <text evidence="2">Belongs to the ABC transporter superfamily. ABCA family.</text>
</comment>
<protein>
    <recommendedName>
        <fullName evidence="12">ABC transporter domain-containing protein</fullName>
    </recommendedName>
</protein>
<comment type="subcellular location">
    <subcellularLocation>
        <location evidence="1">Membrane</location>
        <topology evidence="1">Multi-pass membrane protein</topology>
    </subcellularLocation>
</comment>
<keyword evidence="3" id="KW-0813">Transport</keyword>
<dbReference type="InterPro" id="IPR003593">
    <property type="entry name" value="AAA+_ATPase"/>
</dbReference>
<evidence type="ECO:0000256" key="11">
    <source>
        <dbReference type="SAM" id="Phobius"/>
    </source>
</evidence>
<keyword evidence="5" id="KW-0677">Repeat</keyword>
<evidence type="ECO:0000256" key="10">
    <source>
        <dbReference type="SAM" id="MobiDB-lite"/>
    </source>
</evidence>
<feature type="compositionally biased region" description="Low complexity" evidence="10">
    <location>
        <begin position="74"/>
        <end position="85"/>
    </location>
</feature>
<proteinExistence type="inferred from homology"/>
<dbReference type="FunFam" id="3.40.50.300:FF:000335">
    <property type="entry name" value="ATP binding cassette subfamily A member 5"/>
    <property type="match status" value="1"/>
</dbReference>
<feature type="transmembrane region" description="Helical" evidence="11">
    <location>
        <begin position="599"/>
        <end position="618"/>
    </location>
</feature>
<feature type="transmembrane region" description="Helical" evidence="11">
    <location>
        <begin position="494"/>
        <end position="513"/>
    </location>
</feature>
<evidence type="ECO:0000256" key="2">
    <source>
        <dbReference type="ARBA" id="ARBA00008869"/>
    </source>
</evidence>
<feature type="transmembrane region" description="Helical" evidence="11">
    <location>
        <begin position="663"/>
        <end position="685"/>
    </location>
</feature>
<reference evidence="13" key="1">
    <citation type="submission" date="2021-01" db="EMBL/GenBank/DDBJ databases">
        <authorList>
            <person name="Corre E."/>
            <person name="Pelletier E."/>
            <person name="Niang G."/>
            <person name="Scheremetjew M."/>
            <person name="Finn R."/>
            <person name="Kale V."/>
            <person name="Holt S."/>
            <person name="Cochrane G."/>
            <person name="Meng A."/>
            <person name="Brown T."/>
            <person name="Cohen L."/>
        </authorList>
    </citation>
    <scope>NUCLEOTIDE SEQUENCE</scope>
    <source>
        <strain evidence="13">Ms1</strain>
    </source>
</reference>
<feature type="domain" description="ABC transporter" evidence="12">
    <location>
        <begin position="793"/>
        <end position="1031"/>
    </location>
</feature>
<dbReference type="InterPro" id="IPR026082">
    <property type="entry name" value="ABCA"/>
</dbReference>
<dbReference type="Pfam" id="PF12698">
    <property type="entry name" value="ABC2_membrane_3"/>
    <property type="match status" value="1"/>
</dbReference>
<keyword evidence="7" id="KW-0067">ATP-binding</keyword>
<feature type="transmembrane region" description="Helical" evidence="11">
    <location>
        <begin position="571"/>
        <end position="592"/>
    </location>
</feature>
<evidence type="ECO:0000256" key="3">
    <source>
        <dbReference type="ARBA" id="ARBA00022448"/>
    </source>
</evidence>
<dbReference type="PROSITE" id="PS00211">
    <property type="entry name" value="ABC_TRANSPORTER_1"/>
    <property type="match status" value="1"/>
</dbReference>
<gene>
    <name evidence="13" type="ORF">BSP0115_LOCUS2433</name>
</gene>
<dbReference type="GO" id="GO:0140359">
    <property type="term" value="F:ABC-type transporter activity"/>
    <property type="evidence" value="ECO:0007669"/>
    <property type="project" value="InterPro"/>
</dbReference>
<evidence type="ECO:0000256" key="1">
    <source>
        <dbReference type="ARBA" id="ARBA00004141"/>
    </source>
</evidence>
<evidence type="ECO:0000256" key="7">
    <source>
        <dbReference type="ARBA" id="ARBA00022840"/>
    </source>
</evidence>
<dbReference type="PROSITE" id="PS50893">
    <property type="entry name" value="ABC_TRANSPORTER_2"/>
    <property type="match status" value="1"/>
</dbReference>
<evidence type="ECO:0000256" key="9">
    <source>
        <dbReference type="ARBA" id="ARBA00023136"/>
    </source>
</evidence>
<dbReference type="InterPro" id="IPR027417">
    <property type="entry name" value="P-loop_NTPase"/>
</dbReference>
<dbReference type="GO" id="GO:0005319">
    <property type="term" value="F:lipid transporter activity"/>
    <property type="evidence" value="ECO:0007669"/>
    <property type="project" value="TreeGrafter"/>
</dbReference>
<feature type="region of interest" description="Disordered" evidence="10">
    <location>
        <begin position="22"/>
        <end position="87"/>
    </location>
</feature>
<dbReference type="InterPro" id="IPR013525">
    <property type="entry name" value="ABC2_TM"/>
</dbReference>
<dbReference type="SMART" id="SM00382">
    <property type="entry name" value="AAA"/>
    <property type="match status" value="1"/>
</dbReference>